<proteinExistence type="predicted"/>
<evidence type="ECO:0000313" key="1">
    <source>
        <dbReference type="EMBL" id="AZI75892.1"/>
    </source>
</evidence>
<evidence type="ECO:0000313" key="2">
    <source>
        <dbReference type="EMBL" id="AZI75947.1"/>
    </source>
</evidence>
<protein>
    <submittedName>
        <fullName evidence="1">Uncharacterized protein</fullName>
    </submittedName>
</protein>
<keyword evidence="3" id="KW-1185">Reference proteome</keyword>
<dbReference type="Proteomes" id="UP000277970">
    <property type="component" value="Segment"/>
</dbReference>
<sequence length="39" mass="4726">MSSQDYASPFIIYYKKILKNFQIIKLKYFQFALFSVNVK</sequence>
<reference evidence="1" key="1">
    <citation type="journal article" date="2018" name="Environ. Microbiol.">
        <title>New archaeal viruses discovered by metagenomic analysis of viral communities in enrichment cultures.</title>
        <authorList>
            <person name="Liu Y."/>
            <person name="Brandt D."/>
            <person name="Ishino S."/>
            <person name="Ishino Y."/>
            <person name="Koonin E.V."/>
            <person name="Kalinowski J."/>
            <person name="Krupovic M."/>
            <person name="Prangishvili D."/>
        </authorList>
    </citation>
    <scope>NUCLEOTIDE SEQUENCE [LARGE SCALE GENOMIC DNA]</scope>
</reference>
<dbReference type="EMBL" id="MK064565">
    <property type="protein sequence ID" value="AZI75947.1"/>
    <property type="molecule type" value="Genomic_DNA"/>
</dbReference>
<accession>A0A3S8NF94</accession>
<name>A0A3S8NF94_9VIRU</name>
<evidence type="ECO:0000313" key="3">
    <source>
        <dbReference type="Proteomes" id="UP000277970"/>
    </source>
</evidence>
<gene>
    <name evidence="1" type="ORF">SBRV1_gp03</name>
    <name evidence="2" type="ORF">SBRV1_gp58</name>
</gene>
<organism evidence="1">
    <name type="scientific">Sulfolobales Beppu rod-shaped virus 1</name>
    <dbReference type="NCBI Taxonomy" id="2493121"/>
    <lineage>
        <taxon>Viruses</taxon>
        <taxon>Adnaviria</taxon>
        <taxon>Zilligvirae</taxon>
        <taxon>Taleaviricota</taxon>
        <taxon>Tokiviricetes</taxon>
        <taxon>Ligamenvirales</taxon>
        <taxon>Rudiviridae</taxon>
        <taxon>Japarudivirus</taxon>
        <taxon>Japarudivirus beppuense</taxon>
        <taxon>Japarudivirus SBRV1</taxon>
    </lineage>
</organism>
<dbReference type="EMBL" id="MK064565">
    <property type="protein sequence ID" value="AZI75892.1"/>
    <property type="molecule type" value="Genomic_DNA"/>
</dbReference>